<name>A0A9K3IYF9_HELAN</name>
<reference evidence="2" key="2">
    <citation type="submission" date="2020-06" db="EMBL/GenBank/DDBJ databases">
        <title>Helianthus annuus Genome sequencing and assembly Release 2.</title>
        <authorList>
            <person name="Gouzy J."/>
            <person name="Langlade N."/>
            <person name="Munos S."/>
        </authorList>
    </citation>
    <scope>NUCLEOTIDE SEQUENCE</scope>
    <source>
        <tissue evidence="2">Leaves</tissue>
    </source>
</reference>
<organism evidence="2 3">
    <name type="scientific">Helianthus annuus</name>
    <name type="common">Common sunflower</name>
    <dbReference type="NCBI Taxonomy" id="4232"/>
    <lineage>
        <taxon>Eukaryota</taxon>
        <taxon>Viridiplantae</taxon>
        <taxon>Streptophyta</taxon>
        <taxon>Embryophyta</taxon>
        <taxon>Tracheophyta</taxon>
        <taxon>Spermatophyta</taxon>
        <taxon>Magnoliopsida</taxon>
        <taxon>eudicotyledons</taxon>
        <taxon>Gunneridae</taxon>
        <taxon>Pentapetalae</taxon>
        <taxon>asterids</taxon>
        <taxon>campanulids</taxon>
        <taxon>Asterales</taxon>
        <taxon>Asteraceae</taxon>
        <taxon>Asteroideae</taxon>
        <taxon>Heliantheae alliance</taxon>
        <taxon>Heliantheae</taxon>
        <taxon>Helianthus</taxon>
    </lineage>
</organism>
<reference evidence="2" key="1">
    <citation type="journal article" date="2017" name="Nature">
        <title>The sunflower genome provides insights into oil metabolism, flowering and Asterid evolution.</title>
        <authorList>
            <person name="Badouin H."/>
            <person name="Gouzy J."/>
            <person name="Grassa C.J."/>
            <person name="Murat F."/>
            <person name="Staton S.E."/>
            <person name="Cottret L."/>
            <person name="Lelandais-Briere C."/>
            <person name="Owens G.L."/>
            <person name="Carrere S."/>
            <person name="Mayjonade B."/>
            <person name="Legrand L."/>
            <person name="Gill N."/>
            <person name="Kane N.C."/>
            <person name="Bowers J.E."/>
            <person name="Hubner S."/>
            <person name="Bellec A."/>
            <person name="Berard A."/>
            <person name="Berges H."/>
            <person name="Blanchet N."/>
            <person name="Boniface M.C."/>
            <person name="Brunel D."/>
            <person name="Catrice O."/>
            <person name="Chaidir N."/>
            <person name="Claudel C."/>
            <person name="Donnadieu C."/>
            <person name="Faraut T."/>
            <person name="Fievet G."/>
            <person name="Helmstetter N."/>
            <person name="King M."/>
            <person name="Knapp S.J."/>
            <person name="Lai Z."/>
            <person name="Le Paslier M.C."/>
            <person name="Lippi Y."/>
            <person name="Lorenzon L."/>
            <person name="Mandel J.R."/>
            <person name="Marage G."/>
            <person name="Marchand G."/>
            <person name="Marquand E."/>
            <person name="Bret-Mestries E."/>
            <person name="Morien E."/>
            <person name="Nambeesan S."/>
            <person name="Nguyen T."/>
            <person name="Pegot-Espagnet P."/>
            <person name="Pouilly N."/>
            <person name="Raftis F."/>
            <person name="Sallet E."/>
            <person name="Schiex T."/>
            <person name="Thomas J."/>
            <person name="Vandecasteele C."/>
            <person name="Vares D."/>
            <person name="Vear F."/>
            <person name="Vautrin S."/>
            <person name="Crespi M."/>
            <person name="Mangin B."/>
            <person name="Burke J.M."/>
            <person name="Salse J."/>
            <person name="Munos S."/>
            <person name="Vincourt P."/>
            <person name="Rieseberg L.H."/>
            <person name="Langlade N.B."/>
        </authorList>
    </citation>
    <scope>NUCLEOTIDE SEQUENCE</scope>
    <source>
        <tissue evidence="2">Leaves</tissue>
    </source>
</reference>
<sequence length="48" mass="5366">MLFCCWQFILKGIDKREILSSGAPQITKEGSGRVNAVEGQSRRSKLVQ</sequence>
<dbReference type="EMBL" id="MNCJ02000320">
    <property type="protein sequence ID" value="KAF5805199.1"/>
    <property type="molecule type" value="Genomic_DNA"/>
</dbReference>
<proteinExistence type="predicted"/>
<evidence type="ECO:0000313" key="2">
    <source>
        <dbReference type="EMBL" id="KAF5805199.1"/>
    </source>
</evidence>
<evidence type="ECO:0000256" key="1">
    <source>
        <dbReference type="SAM" id="MobiDB-lite"/>
    </source>
</evidence>
<gene>
    <name evidence="2" type="ORF">HanXRQr2_Chr05g0206331</name>
</gene>
<dbReference type="Proteomes" id="UP000215914">
    <property type="component" value="Unassembled WGS sequence"/>
</dbReference>
<keyword evidence="3" id="KW-1185">Reference proteome</keyword>
<dbReference type="Gramene" id="mRNA:HanXRQr2_Chr05g0206331">
    <property type="protein sequence ID" value="mRNA:HanXRQr2_Chr05g0206331"/>
    <property type="gene ID" value="HanXRQr2_Chr05g0206331"/>
</dbReference>
<protein>
    <submittedName>
        <fullName evidence="2">Uncharacterized protein</fullName>
    </submittedName>
</protein>
<comment type="caution">
    <text evidence="2">The sequence shown here is derived from an EMBL/GenBank/DDBJ whole genome shotgun (WGS) entry which is preliminary data.</text>
</comment>
<dbReference type="AlphaFoldDB" id="A0A9K3IYF9"/>
<feature type="region of interest" description="Disordered" evidence="1">
    <location>
        <begin position="28"/>
        <end position="48"/>
    </location>
</feature>
<evidence type="ECO:0000313" key="3">
    <source>
        <dbReference type="Proteomes" id="UP000215914"/>
    </source>
</evidence>
<accession>A0A9K3IYF9</accession>